<dbReference type="InterPro" id="IPR016156">
    <property type="entry name" value="FAD/NAD-linked_Rdtase_dimer_sf"/>
</dbReference>
<dbReference type="SUPFAM" id="SSF51905">
    <property type="entry name" value="FAD/NAD(P)-binding domain"/>
    <property type="match status" value="1"/>
</dbReference>
<dbReference type="NCBIfam" id="NF041853">
    <property type="entry name" value="hythiocyan_redase_MerA"/>
    <property type="match status" value="1"/>
</dbReference>
<dbReference type="Gene3D" id="3.30.390.30">
    <property type="match status" value="1"/>
</dbReference>
<sequence>MKKYHLIVIGFGKAGKTIAKQASKHGEKVALIEKSAGMYGGTCINIACIPTKVLVEASREGLAFQEAIARKNAVVSALNQKNFHLLADDENIDVIDGLATFKDDKVIAVTKENGEIETLTADKIVINTGASPFIPEIKGVRESRFVYDSTSMMNREELPEKLVIIGGGYIALEFASFFANFGSKVTVVERAENILIKEDPEIAAQVVKDLSGAGIEFVLSADTQEIKDGEQFTTVVTNKGEFEADAVLVAAGRRPNTQNLGLENTNIQVGKGGEVVVNDFLETDVTGVYAAGDVKGGLQFTYISLDDARILQDQWYGKKERSLNNRGNVPYSVFITPVLGRVGYTLDEASKNGYQAVENSLPVSQIPRHKINNDPRGLFKVVVDKESREILGASLYGENAEELINVIKMAMDNHLPFTYLRDNIYTHPTMIESFNDLMNLSL</sequence>
<gene>
    <name evidence="7" type="ORF">ABID27_001075</name>
</gene>
<dbReference type="InterPro" id="IPR004099">
    <property type="entry name" value="Pyr_nucl-diS_OxRdtase_dimer"/>
</dbReference>
<evidence type="ECO:0000313" key="7">
    <source>
        <dbReference type="EMBL" id="MET3644451.1"/>
    </source>
</evidence>
<comment type="cofactor">
    <cofactor evidence="1">
        <name>FAD</name>
        <dbReference type="ChEBI" id="CHEBI:57692"/>
    </cofactor>
</comment>
<dbReference type="PIRSF" id="PIRSF000350">
    <property type="entry name" value="Mercury_reductase_MerA"/>
    <property type="match status" value="1"/>
</dbReference>
<dbReference type="SUPFAM" id="SSF55424">
    <property type="entry name" value="FAD/NAD-linked reductases, dimerisation (C-terminal) domain"/>
    <property type="match status" value="1"/>
</dbReference>
<evidence type="ECO:0000259" key="6">
    <source>
        <dbReference type="Pfam" id="PF07992"/>
    </source>
</evidence>
<comment type="caution">
    <text evidence="7">The sequence shown here is derived from an EMBL/GenBank/DDBJ whole genome shotgun (WGS) entry which is preliminary data.</text>
</comment>
<dbReference type="NCBIfam" id="NF005572">
    <property type="entry name" value="PRK07251.1"/>
    <property type="match status" value="1"/>
</dbReference>
<dbReference type="InterPro" id="IPR023753">
    <property type="entry name" value="FAD/NAD-binding_dom"/>
</dbReference>
<dbReference type="PANTHER" id="PTHR43014">
    <property type="entry name" value="MERCURIC REDUCTASE"/>
    <property type="match status" value="1"/>
</dbReference>
<proteinExistence type="inferred from homology"/>
<dbReference type="Proteomes" id="UP001549055">
    <property type="component" value="Unassembled WGS sequence"/>
</dbReference>
<dbReference type="RefSeq" id="WP_354280764.1">
    <property type="nucleotide sequence ID" value="NZ_JBEPMK010000003.1"/>
</dbReference>
<evidence type="ECO:0000256" key="4">
    <source>
        <dbReference type="ARBA" id="ARBA00022827"/>
    </source>
</evidence>
<comment type="similarity">
    <text evidence="2">Belongs to the class-I pyridine nucleotide-disulfide oxidoreductase family.</text>
</comment>
<evidence type="ECO:0000313" key="8">
    <source>
        <dbReference type="Proteomes" id="UP001549055"/>
    </source>
</evidence>
<organism evidence="7 8">
    <name type="scientific">Streptococcus gallinaceus</name>
    <dbReference type="NCBI Taxonomy" id="165758"/>
    <lineage>
        <taxon>Bacteria</taxon>
        <taxon>Bacillati</taxon>
        <taxon>Bacillota</taxon>
        <taxon>Bacilli</taxon>
        <taxon>Lactobacillales</taxon>
        <taxon>Streptococcaceae</taxon>
        <taxon>Streptococcus</taxon>
    </lineage>
</organism>
<protein>
    <submittedName>
        <fullName evidence="7">Pyruvate/2-oxoglutarate dehydrogenase complex dihydrolipoamide dehydrogenase (E3) component</fullName>
    </submittedName>
</protein>
<dbReference type="PRINTS" id="PR00411">
    <property type="entry name" value="PNDRDTASEI"/>
</dbReference>
<evidence type="ECO:0000256" key="3">
    <source>
        <dbReference type="ARBA" id="ARBA00022630"/>
    </source>
</evidence>
<dbReference type="Pfam" id="PF02852">
    <property type="entry name" value="Pyr_redox_dim"/>
    <property type="match status" value="1"/>
</dbReference>
<evidence type="ECO:0000256" key="1">
    <source>
        <dbReference type="ARBA" id="ARBA00001974"/>
    </source>
</evidence>
<keyword evidence="3" id="KW-0285">Flavoprotein</keyword>
<name>A0ABV2JKK0_9STRE</name>
<accession>A0ABV2JKK0</accession>
<feature type="domain" description="Pyridine nucleotide-disulphide oxidoreductase dimerisation" evidence="5">
    <location>
        <begin position="329"/>
        <end position="436"/>
    </location>
</feature>
<evidence type="ECO:0000256" key="2">
    <source>
        <dbReference type="ARBA" id="ARBA00007532"/>
    </source>
</evidence>
<dbReference type="Pfam" id="PF07992">
    <property type="entry name" value="Pyr_redox_2"/>
    <property type="match status" value="1"/>
</dbReference>
<keyword evidence="8" id="KW-1185">Reference proteome</keyword>
<dbReference type="PRINTS" id="PR00368">
    <property type="entry name" value="FADPNR"/>
</dbReference>
<dbReference type="PANTHER" id="PTHR43014:SF4">
    <property type="entry name" value="PYRIDINE NUCLEOTIDE-DISULFIDE OXIDOREDUCTASE RCLA-RELATED"/>
    <property type="match status" value="1"/>
</dbReference>
<keyword evidence="4" id="KW-0274">FAD</keyword>
<reference evidence="7 8" key="1">
    <citation type="submission" date="2024-06" db="EMBL/GenBank/DDBJ databases">
        <title>Genomic Encyclopedia of Type Strains, Phase IV (KMG-IV): sequencing the most valuable type-strain genomes for metagenomic binning, comparative biology and taxonomic classification.</title>
        <authorList>
            <person name="Goeker M."/>
        </authorList>
    </citation>
    <scope>NUCLEOTIDE SEQUENCE [LARGE SCALE GENOMIC DNA]</scope>
    <source>
        <strain evidence="7 8">DSM 15349</strain>
    </source>
</reference>
<dbReference type="EMBL" id="JBEPMK010000003">
    <property type="protein sequence ID" value="MET3644451.1"/>
    <property type="molecule type" value="Genomic_DNA"/>
</dbReference>
<dbReference type="InterPro" id="IPR036188">
    <property type="entry name" value="FAD/NAD-bd_sf"/>
</dbReference>
<dbReference type="InterPro" id="IPR001100">
    <property type="entry name" value="Pyr_nuc-diS_OxRdtase"/>
</dbReference>
<feature type="domain" description="FAD/NAD(P)-binding" evidence="6">
    <location>
        <begin position="4"/>
        <end position="304"/>
    </location>
</feature>
<keyword evidence="7" id="KW-0670">Pyruvate</keyword>
<evidence type="ECO:0000259" key="5">
    <source>
        <dbReference type="Pfam" id="PF02852"/>
    </source>
</evidence>
<dbReference type="Gene3D" id="3.50.50.60">
    <property type="entry name" value="FAD/NAD(P)-binding domain"/>
    <property type="match status" value="2"/>
</dbReference>